<feature type="compositionally biased region" description="Pro residues" evidence="1">
    <location>
        <begin position="689"/>
        <end position="700"/>
    </location>
</feature>
<dbReference type="PANTHER" id="PTHR13199">
    <property type="entry name" value="GH03947P"/>
    <property type="match status" value="1"/>
</dbReference>
<feature type="compositionally biased region" description="Basic residues" evidence="1">
    <location>
        <begin position="485"/>
        <end position="494"/>
    </location>
</feature>
<feature type="region of interest" description="Disordered" evidence="1">
    <location>
        <begin position="51"/>
        <end position="70"/>
    </location>
</feature>
<dbReference type="InterPro" id="IPR025261">
    <property type="entry name" value="Atos-like_cons_dom"/>
</dbReference>
<dbReference type="SMART" id="SM01177">
    <property type="entry name" value="DUF4210"/>
    <property type="match status" value="1"/>
</dbReference>
<name>A0AAF0DE72_9EURO</name>
<organism evidence="3 4">
    <name type="scientific">Emydomyces testavorans</name>
    <dbReference type="NCBI Taxonomy" id="2070801"/>
    <lineage>
        <taxon>Eukaryota</taxon>
        <taxon>Fungi</taxon>
        <taxon>Dikarya</taxon>
        <taxon>Ascomycota</taxon>
        <taxon>Pezizomycotina</taxon>
        <taxon>Eurotiomycetes</taxon>
        <taxon>Eurotiomycetidae</taxon>
        <taxon>Onygenales</taxon>
        <taxon>Nannizziopsiaceae</taxon>
        <taxon>Emydomyces</taxon>
    </lineage>
</organism>
<feature type="region of interest" description="Disordered" evidence="1">
    <location>
        <begin position="756"/>
        <end position="791"/>
    </location>
</feature>
<evidence type="ECO:0000313" key="4">
    <source>
        <dbReference type="Proteomes" id="UP001219355"/>
    </source>
</evidence>
<feature type="region of interest" description="Disordered" evidence="1">
    <location>
        <begin position="1"/>
        <end position="25"/>
    </location>
</feature>
<feature type="compositionally biased region" description="Polar residues" evidence="1">
    <location>
        <begin position="560"/>
        <end position="573"/>
    </location>
</feature>
<evidence type="ECO:0000259" key="2">
    <source>
        <dbReference type="SMART" id="SM01177"/>
    </source>
</evidence>
<feature type="region of interest" description="Disordered" evidence="1">
    <location>
        <begin position="324"/>
        <end position="352"/>
    </location>
</feature>
<dbReference type="AlphaFoldDB" id="A0AAF0DE72"/>
<feature type="region of interest" description="Disordered" evidence="1">
    <location>
        <begin position="685"/>
        <end position="707"/>
    </location>
</feature>
<sequence>MPILHAPGRQKDGIYQPWSHDHSRRRIQRPADMALGESIEGLQDEVMTDITSRDSNTEAQNRSTLHTSNREELIQSIKRGESPTWVPSRSLEEYFAVHGDTPQTRLEELQKREKQPALPQDEEILGSPKRCSSSEGGSGLSTDPPIEIERPRSALHSGDFCEGSSDVSAKPQLGHLDSHPSHHILSTSPPVPWFLNEPQSEPKPLPFEEQSSPMSVTSAARSFGRLRAPSLGSFPANYVLKVPTSPLVYQANNPDLDMSHSIDPLELSPCSEKANRRRTLPPEIFQASPRNHGWGHSYGTSSGLHHREGLFSYQQHRPRKSLTSGLTLQPASPQNPFTRARRPSQPSEAGPLYHASMVGSFEESILRGRMSMSPSKPLDFTAQVGVLGRGNCKSNLKCPPHVTVSFPAVFYSYPTSGGGRTISDDSPSPYVGYIDIENSFPNEVRAPKKSPRQIIIPPKCPCPHHANEERVSKQLPSLQHERRAREKRSRRRSQSPKSPPGGCYRIPQQGQLQIVIKNPNKTAVKLFLVPYDLEGMEPGTKTFVRQRSYSTGPAVDTPLSAGTNTSINATETSQHPHDTIDDKPVLRYLVHFNICCPSKGRYYLYSGIRVVFANRVPDGKEKLRNEVHYPEPRYSPYKPAKDMSNGTMKLGSESALRRRSAGLGFGAQPPLDLVDFGAAEAKPFKFPAQVPPPEQSPTPSPLTGRSSSAVMREMAMPADPDGMLPNRYLFAPHDLRPLEDLSFAPLQSVIPQPLADIPSSGAEEETYNKLSKGDAGYGGHTPMLSPNPGLSGVESLLAQKLRKYNTVKHELQTPEDI</sequence>
<evidence type="ECO:0000313" key="3">
    <source>
        <dbReference type="EMBL" id="WEW55897.1"/>
    </source>
</evidence>
<dbReference type="Pfam" id="PF13915">
    <property type="entry name" value="DUF4210"/>
    <property type="match status" value="1"/>
</dbReference>
<feature type="domain" description="Atos-like conserved" evidence="2">
    <location>
        <begin position="357"/>
        <end position="431"/>
    </location>
</feature>
<evidence type="ECO:0000256" key="1">
    <source>
        <dbReference type="SAM" id="MobiDB-lite"/>
    </source>
</evidence>
<keyword evidence="4" id="KW-1185">Reference proteome</keyword>
<gene>
    <name evidence="3" type="ORF">PRK78_001332</name>
</gene>
<feature type="compositionally biased region" description="Polar residues" evidence="1">
    <location>
        <begin position="57"/>
        <end position="67"/>
    </location>
</feature>
<dbReference type="PANTHER" id="PTHR13199:SF11">
    <property type="entry name" value="PROTEIN ATOSSA"/>
    <property type="match status" value="1"/>
</dbReference>
<feature type="region of interest" description="Disordered" evidence="1">
    <location>
        <begin position="549"/>
        <end position="578"/>
    </location>
</feature>
<feature type="region of interest" description="Disordered" evidence="1">
    <location>
        <begin position="455"/>
        <end position="506"/>
    </location>
</feature>
<dbReference type="InterPro" id="IPR051506">
    <property type="entry name" value="ATOS_Transcription_Regulators"/>
</dbReference>
<accession>A0AAF0DE72</accession>
<dbReference type="InterPro" id="IPR033473">
    <property type="entry name" value="Atos-like_C"/>
</dbReference>
<dbReference type="EMBL" id="CP120627">
    <property type="protein sequence ID" value="WEW55897.1"/>
    <property type="molecule type" value="Genomic_DNA"/>
</dbReference>
<dbReference type="Pfam" id="PF13889">
    <property type="entry name" value="Chromosome_seg"/>
    <property type="match status" value="1"/>
</dbReference>
<feature type="region of interest" description="Disordered" evidence="1">
    <location>
        <begin position="108"/>
        <end position="212"/>
    </location>
</feature>
<dbReference type="Proteomes" id="UP001219355">
    <property type="component" value="Chromosome 1"/>
</dbReference>
<reference evidence="3" key="1">
    <citation type="submission" date="2023-03" db="EMBL/GenBank/DDBJ databases">
        <title>Emydomyces testavorans Genome Sequence.</title>
        <authorList>
            <person name="Hoyer L."/>
        </authorList>
    </citation>
    <scope>NUCLEOTIDE SEQUENCE</scope>
    <source>
        <strain evidence="3">16-2883</strain>
    </source>
</reference>
<proteinExistence type="predicted"/>
<feature type="compositionally biased region" description="Polar residues" evidence="1">
    <location>
        <begin position="324"/>
        <end position="337"/>
    </location>
</feature>
<protein>
    <recommendedName>
        <fullName evidence="2">Atos-like conserved domain-containing protein</fullName>
    </recommendedName>
</protein>